<evidence type="ECO:0000256" key="1">
    <source>
        <dbReference type="ARBA" id="ARBA00022679"/>
    </source>
</evidence>
<dbReference type="PANTHER" id="PTHR43007">
    <property type="entry name" value="2-PHOSPHO-L-LACTATE TRANSFERASE"/>
    <property type="match status" value="1"/>
</dbReference>
<dbReference type="InterPro" id="IPR038136">
    <property type="entry name" value="CofD-like_dom_sf"/>
</dbReference>
<keyword evidence="1 3" id="KW-0808">Transferase</keyword>
<dbReference type="Proteomes" id="UP001500307">
    <property type="component" value="Unassembled WGS sequence"/>
</dbReference>
<name>A0ABP8SHZ7_9ACTN</name>
<dbReference type="RefSeq" id="WP_346119452.1">
    <property type="nucleotide sequence ID" value="NZ_BAABGU010000013.1"/>
</dbReference>
<keyword evidence="4" id="KW-1185">Reference proteome</keyword>
<dbReference type="GO" id="GO:0016740">
    <property type="term" value="F:transferase activity"/>
    <property type="evidence" value="ECO:0007669"/>
    <property type="project" value="UniProtKB-KW"/>
</dbReference>
<dbReference type="InterPro" id="IPR010115">
    <property type="entry name" value="FbiA/CofD"/>
</dbReference>
<dbReference type="NCBIfam" id="TIGR01819">
    <property type="entry name" value="F420_cofD"/>
    <property type="match status" value="1"/>
</dbReference>
<dbReference type="InterPro" id="IPR002882">
    <property type="entry name" value="CofD"/>
</dbReference>
<organism evidence="3 4">
    <name type="scientific">Micromonospora coerulea</name>
    <dbReference type="NCBI Taxonomy" id="47856"/>
    <lineage>
        <taxon>Bacteria</taxon>
        <taxon>Bacillati</taxon>
        <taxon>Actinomycetota</taxon>
        <taxon>Actinomycetes</taxon>
        <taxon>Micromonosporales</taxon>
        <taxon>Micromonosporaceae</taxon>
        <taxon>Micromonospora</taxon>
    </lineage>
</organism>
<dbReference type="HAMAP" id="MF_01257">
    <property type="entry name" value="CofD"/>
    <property type="match status" value="1"/>
</dbReference>
<dbReference type="EMBL" id="BAABGU010000013">
    <property type="protein sequence ID" value="GAA4569663.1"/>
    <property type="molecule type" value="Genomic_DNA"/>
</dbReference>
<comment type="caution">
    <text evidence="3">The sequence shown here is derived from an EMBL/GenBank/DDBJ whole genome shotgun (WGS) entry which is preliminary data.</text>
</comment>
<dbReference type="Gene3D" id="1.10.8.240">
    <property type="entry name" value="CofD-like domain"/>
    <property type="match status" value="1"/>
</dbReference>
<gene>
    <name evidence="3" type="primary">cofD</name>
    <name evidence="3" type="ORF">GCM10023176_26730</name>
</gene>
<dbReference type="SUPFAM" id="SSF142338">
    <property type="entry name" value="CofD-like"/>
    <property type="match status" value="1"/>
</dbReference>
<protein>
    <submittedName>
        <fullName evidence="3">2-phospho-L-lactate transferase</fullName>
    </submittedName>
</protein>
<keyword evidence="2" id="KW-0460">Magnesium</keyword>
<evidence type="ECO:0000313" key="4">
    <source>
        <dbReference type="Proteomes" id="UP001500307"/>
    </source>
</evidence>
<dbReference type="Pfam" id="PF01933">
    <property type="entry name" value="CofD"/>
    <property type="match status" value="1"/>
</dbReference>
<dbReference type="CDD" id="cd07186">
    <property type="entry name" value="CofD_like"/>
    <property type="match status" value="1"/>
</dbReference>
<sequence length="315" mass="32809">MRIVVLTGGIGGARFLLGVRAYAREVGAEVTAVVNVGDDLLLHGLKVCPDLDSVMYTLGGGADPERGWGRVGETWTVKSELAAYGAEPSWFGLGDKDIATHLVRTTMLNAGYPLSAVTQALATRWEPGLTMLPATDDRLETHVVVDGDQGQRAIHFQEWWVRYRADIPTHRFVFVGAETAKPAPGVLEAIGSADVVLLAPSNPVVSIAPILAVPGLREAVADGPAPVVGVSPVIGGAPVRGMADRCLAVLGVECSAAGVGGLYGARPAGGLLDGWLVAPEDEGTLVPEVTVRATPLRMTDEAATVAMVRAALELV</sequence>
<reference evidence="4" key="1">
    <citation type="journal article" date="2019" name="Int. J. Syst. Evol. Microbiol.">
        <title>The Global Catalogue of Microorganisms (GCM) 10K type strain sequencing project: providing services to taxonomists for standard genome sequencing and annotation.</title>
        <authorList>
            <consortium name="The Broad Institute Genomics Platform"/>
            <consortium name="The Broad Institute Genome Sequencing Center for Infectious Disease"/>
            <person name="Wu L."/>
            <person name="Ma J."/>
        </authorList>
    </citation>
    <scope>NUCLEOTIDE SEQUENCE [LARGE SCALE GENOMIC DNA]</scope>
    <source>
        <strain evidence="4">JCM 3175</strain>
    </source>
</reference>
<dbReference type="Gene3D" id="3.40.50.10680">
    <property type="entry name" value="CofD-like domains"/>
    <property type="match status" value="1"/>
</dbReference>
<proteinExistence type="inferred from homology"/>
<evidence type="ECO:0000256" key="2">
    <source>
        <dbReference type="ARBA" id="ARBA00022842"/>
    </source>
</evidence>
<evidence type="ECO:0000313" key="3">
    <source>
        <dbReference type="EMBL" id="GAA4569663.1"/>
    </source>
</evidence>
<accession>A0ABP8SHZ7</accession>
<dbReference type="PANTHER" id="PTHR43007:SF1">
    <property type="entry name" value="2-PHOSPHO-L-LACTATE TRANSFERASE"/>
    <property type="match status" value="1"/>
</dbReference>